<keyword evidence="2" id="KW-0812">Transmembrane</keyword>
<feature type="transmembrane region" description="Helical" evidence="2">
    <location>
        <begin position="44"/>
        <end position="61"/>
    </location>
</feature>
<protein>
    <submittedName>
        <fullName evidence="3">Fam-h protein</fullName>
    </submittedName>
</protein>
<dbReference type="KEGG" id="prel:PRELSG_9900950"/>
<gene>
    <name evidence="3" type="ORF">PRELSG_9900950</name>
</gene>
<keyword evidence="2" id="KW-0472">Membrane</keyword>
<dbReference type="Proteomes" id="UP000220158">
    <property type="component" value="Unassembled WGS sequence"/>
</dbReference>
<dbReference type="AlphaFoldDB" id="A0A1J1GKP0"/>
<reference evidence="3 4" key="1">
    <citation type="submission" date="2015-04" db="EMBL/GenBank/DDBJ databases">
        <authorList>
            <consortium name="Pathogen Informatics"/>
        </authorList>
    </citation>
    <scope>NUCLEOTIDE SEQUENCE [LARGE SCALE GENOMIC DNA]</scope>
    <source>
        <strain evidence="3 4">SGS1</strain>
    </source>
</reference>
<dbReference type="VEuPathDB" id="PlasmoDB:PRELSG_9900950"/>
<keyword evidence="2" id="KW-1133">Transmembrane helix</keyword>
<evidence type="ECO:0000313" key="4">
    <source>
        <dbReference type="Proteomes" id="UP000220158"/>
    </source>
</evidence>
<evidence type="ECO:0000256" key="1">
    <source>
        <dbReference type="SAM" id="Coils"/>
    </source>
</evidence>
<dbReference type="EMBL" id="CVMU01000443">
    <property type="protein sequence ID" value="CRG85640.1"/>
    <property type="molecule type" value="Genomic_DNA"/>
</dbReference>
<dbReference type="GeneID" id="39739120"/>
<feature type="coiled-coil region" evidence="1">
    <location>
        <begin position="91"/>
        <end position="118"/>
    </location>
</feature>
<evidence type="ECO:0000313" key="3">
    <source>
        <dbReference type="EMBL" id="CRG85640.1"/>
    </source>
</evidence>
<sequence length="255" mass="29958">MNSKSNAILNFSTYYECYSHIYKDLITINMSALKIYDKKQEKNILNFLINFFIFILLIFILQCSNNRDSLRSCNYKNDLKSILYLGAKRSLVEGNNTINEINEELEHCEQMVKGANLKLDNKINEVENNSYVKPKNKKNCTDIEVNNINTTEVEVGKEIKTNEKNKKGIFPKNFLILKDKYETIAAYFIIFLIFCILLSLIIGLFSNNTNVHDLLMVFFCLLCLILIILIFYEKRKKEEQKIYYKQLIELAINYL</sequence>
<keyword evidence="1" id="KW-0175">Coiled coil</keyword>
<proteinExistence type="predicted"/>
<feature type="transmembrane region" description="Helical" evidence="2">
    <location>
        <begin position="211"/>
        <end position="232"/>
    </location>
</feature>
<feature type="transmembrane region" description="Helical" evidence="2">
    <location>
        <begin position="184"/>
        <end position="205"/>
    </location>
</feature>
<organism evidence="3 4">
    <name type="scientific">Plasmodium relictum</name>
    <dbReference type="NCBI Taxonomy" id="85471"/>
    <lineage>
        <taxon>Eukaryota</taxon>
        <taxon>Sar</taxon>
        <taxon>Alveolata</taxon>
        <taxon>Apicomplexa</taxon>
        <taxon>Aconoidasida</taxon>
        <taxon>Haemosporida</taxon>
        <taxon>Plasmodiidae</taxon>
        <taxon>Plasmodium</taxon>
        <taxon>Plasmodium (Haemamoeba)</taxon>
    </lineage>
</organism>
<evidence type="ECO:0000256" key="2">
    <source>
        <dbReference type="SAM" id="Phobius"/>
    </source>
</evidence>
<keyword evidence="4" id="KW-1185">Reference proteome</keyword>
<accession>A0A1J1GKP0</accession>
<dbReference type="RefSeq" id="XP_028531333.1">
    <property type="nucleotide sequence ID" value="XM_028677579.1"/>
</dbReference>
<name>A0A1J1GKP0_PLARL</name>